<name>A0ABD3UVI4_SINWO</name>
<evidence type="ECO:0000313" key="2">
    <source>
        <dbReference type="EMBL" id="KAL3852183.1"/>
    </source>
</evidence>
<feature type="region of interest" description="Disordered" evidence="1">
    <location>
        <begin position="35"/>
        <end position="108"/>
    </location>
</feature>
<feature type="compositionally biased region" description="Basic and acidic residues" evidence="1">
    <location>
        <begin position="477"/>
        <end position="487"/>
    </location>
</feature>
<feature type="compositionally biased region" description="Polar residues" evidence="1">
    <location>
        <begin position="49"/>
        <end position="71"/>
    </location>
</feature>
<reference evidence="2 3" key="1">
    <citation type="submission" date="2024-11" db="EMBL/GenBank/DDBJ databases">
        <title>Chromosome-level genome assembly of the freshwater bivalve Anodonta woodiana.</title>
        <authorList>
            <person name="Chen X."/>
        </authorList>
    </citation>
    <scope>NUCLEOTIDE SEQUENCE [LARGE SCALE GENOMIC DNA]</scope>
    <source>
        <strain evidence="2">MN2024</strain>
        <tissue evidence="2">Gills</tissue>
    </source>
</reference>
<dbReference type="AlphaFoldDB" id="A0ABD3UVI4"/>
<comment type="caution">
    <text evidence="2">The sequence shown here is derived from an EMBL/GenBank/DDBJ whole genome shotgun (WGS) entry which is preliminary data.</text>
</comment>
<feature type="region of interest" description="Disordered" evidence="1">
    <location>
        <begin position="156"/>
        <end position="209"/>
    </location>
</feature>
<proteinExistence type="predicted"/>
<feature type="region of interest" description="Disordered" evidence="1">
    <location>
        <begin position="277"/>
        <end position="319"/>
    </location>
</feature>
<feature type="compositionally biased region" description="Polar residues" evidence="1">
    <location>
        <begin position="277"/>
        <end position="310"/>
    </location>
</feature>
<feature type="compositionally biased region" description="Polar residues" evidence="1">
    <location>
        <begin position="442"/>
        <end position="464"/>
    </location>
</feature>
<feature type="region of interest" description="Disordered" evidence="1">
    <location>
        <begin position="412"/>
        <end position="487"/>
    </location>
</feature>
<dbReference type="EMBL" id="JBJQND010000015">
    <property type="protein sequence ID" value="KAL3852183.1"/>
    <property type="molecule type" value="Genomic_DNA"/>
</dbReference>
<feature type="compositionally biased region" description="Basic and acidic residues" evidence="1">
    <location>
        <begin position="35"/>
        <end position="44"/>
    </location>
</feature>
<gene>
    <name evidence="2" type="ORF">ACJMK2_015857</name>
</gene>
<organism evidence="2 3">
    <name type="scientific">Sinanodonta woodiana</name>
    <name type="common">Chinese pond mussel</name>
    <name type="synonym">Anodonta woodiana</name>
    <dbReference type="NCBI Taxonomy" id="1069815"/>
    <lineage>
        <taxon>Eukaryota</taxon>
        <taxon>Metazoa</taxon>
        <taxon>Spiralia</taxon>
        <taxon>Lophotrochozoa</taxon>
        <taxon>Mollusca</taxon>
        <taxon>Bivalvia</taxon>
        <taxon>Autobranchia</taxon>
        <taxon>Heteroconchia</taxon>
        <taxon>Palaeoheterodonta</taxon>
        <taxon>Unionida</taxon>
        <taxon>Unionoidea</taxon>
        <taxon>Unionidae</taxon>
        <taxon>Unioninae</taxon>
        <taxon>Sinanodonta</taxon>
    </lineage>
</organism>
<feature type="compositionally biased region" description="Polar residues" evidence="1">
    <location>
        <begin position="157"/>
        <end position="170"/>
    </location>
</feature>
<feature type="compositionally biased region" description="Polar residues" evidence="1">
    <location>
        <begin position="425"/>
        <end position="434"/>
    </location>
</feature>
<accession>A0ABD3UVI4</accession>
<feature type="compositionally biased region" description="Polar residues" evidence="1">
    <location>
        <begin position="185"/>
        <end position="194"/>
    </location>
</feature>
<protein>
    <submittedName>
        <fullName evidence="2">Uncharacterized protein</fullName>
    </submittedName>
</protein>
<dbReference type="Proteomes" id="UP001634394">
    <property type="component" value="Unassembled WGS sequence"/>
</dbReference>
<evidence type="ECO:0000313" key="3">
    <source>
        <dbReference type="Proteomes" id="UP001634394"/>
    </source>
</evidence>
<sequence length="553" mass="60945">MTEANPYFTLLENVWPPPDENTVARYRHLQELHEQRMSRERSLRGIDASDNSASDSETGHAGSQQNRTISSGEVPRHRIHNRDFSQLIRRRPRSIQINDTDRSLRSVPEPVEVVPDSARPRLSELKFDNLLADFEASFPDTATILARTSRGSIDAGISSQNRISRPTLTRSRSDASRFSHRRNSQDSGLNSSRRTLAPGTNGDSDSASNINLATGMLKESKIDSGSRNLVSEPLRGLEQAFSNATASILGTDLSSSRILGGHPNATTNYQRFVMSSGTPTVSRSTAGYRSRDNIASIQEQCDSSDTTESPRSIDSTTDSSISSVLDIDKVIQRTSSDLQHNQTMQVRAAEFQIEFDENDTIPVLGSGDKRVIYIDKKGITHYLKPDHPFLIALSRNIITKVSEYSRNSIEGCQQMASSRRAEGQLESNASSNAGSVREHSVRSNTTIASSTGVTNEANSASSTPVKFPTGGLSADKTYNEGQKEKDMNSEMMESVDFLINRLGVVDIDPNALSLEELKEIQRALSEELNDEDFPLENVPEIGQNVFQNDDVDT</sequence>
<keyword evidence="3" id="KW-1185">Reference proteome</keyword>
<evidence type="ECO:0000256" key="1">
    <source>
        <dbReference type="SAM" id="MobiDB-lite"/>
    </source>
</evidence>